<evidence type="ECO:0000256" key="1">
    <source>
        <dbReference type="SAM" id="MobiDB-lite"/>
    </source>
</evidence>
<organism evidence="2 3">
    <name type="scientific">Natronococcus amylolyticus DSM 10524</name>
    <dbReference type="NCBI Taxonomy" id="1227497"/>
    <lineage>
        <taxon>Archaea</taxon>
        <taxon>Methanobacteriati</taxon>
        <taxon>Methanobacteriota</taxon>
        <taxon>Stenosarchaea group</taxon>
        <taxon>Halobacteria</taxon>
        <taxon>Halobacteriales</taxon>
        <taxon>Natrialbaceae</taxon>
        <taxon>Natronococcus</taxon>
    </lineage>
</organism>
<protein>
    <recommendedName>
        <fullName evidence="4">Hydantoinase/oxoprolinase N-terminal domain-containing protein</fullName>
    </recommendedName>
</protein>
<keyword evidence="3" id="KW-1185">Reference proteome</keyword>
<evidence type="ECO:0000313" key="3">
    <source>
        <dbReference type="Proteomes" id="UP000011688"/>
    </source>
</evidence>
<comment type="caution">
    <text evidence="2">The sequence shown here is derived from an EMBL/GenBank/DDBJ whole genome shotgun (WGS) entry which is preliminary data.</text>
</comment>
<sequence>MNDTPISDERTDTQPAHTDATRIGVDVGGTFTDVALSVD</sequence>
<reference evidence="2 3" key="1">
    <citation type="journal article" date="2014" name="PLoS Genet.">
        <title>Phylogenetically driven sequencing of extremely halophilic archaea reveals strategies for static and dynamic osmo-response.</title>
        <authorList>
            <person name="Becker E.A."/>
            <person name="Seitzer P.M."/>
            <person name="Tritt A."/>
            <person name="Larsen D."/>
            <person name="Krusor M."/>
            <person name="Yao A.I."/>
            <person name="Wu D."/>
            <person name="Madern D."/>
            <person name="Eisen J.A."/>
            <person name="Darling A.E."/>
            <person name="Facciotti M.T."/>
        </authorList>
    </citation>
    <scope>NUCLEOTIDE SEQUENCE [LARGE SCALE GENOMIC DNA]</scope>
    <source>
        <strain evidence="2 3">DSM 10524</strain>
    </source>
</reference>
<name>L9XGX9_9EURY</name>
<evidence type="ECO:0000313" key="2">
    <source>
        <dbReference type="EMBL" id="ELY60979.1"/>
    </source>
</evidence>
<dbReference type="Proteomes" id="UP000011688">
    <property type="component" value="Unassembled WGS sequence"/>
</dbReference>
<dbReference type="AlphaFoldDB" id="L9XGX9"/>
<feature type="region of interest" description="Disordered" evidence="1">
    <location>
        <begin position="1"/>
        <end position="22"/>
    </location>
</feature>
<gene>
    <name evidence="2" type="ORF">C491_01901</name>
</gene>
<feature type="non-terminal residue" evidence="2">
    <location>
        <position position="39"/>
    </location>
</feature>
<dbReference type="STRING" id="1227497.C491_01901"/>
<proteinExistence type="predicted"/>
<dbReference type="EMBL" id="AOIB01000009">
    <property type="protein sequence ID" value="ELY60979.1"/>
    <property type="molecule type" value="Genomic_DNA"/>
</dbReference>
<accession>L9XGX9</accession>
<evidence type="ECO:0008006" key="4">
    <source>
        <dbReference type="Google" id="ProtNLM"/>
    </source>
</evidence>